<evidence type="ECO:0000256" key="6">
    <source>
        <dbReference type="ARBA" id="ARBA00023244"/>
    </source>
</evidence>
<comment type="similarity">
    <text evidence="3 8">Belongs to the HMBS family.</text>
</comment>
<evidence type="ECO:0000259" key="10">
    <source>
        <dbReference type="Pfam" id="PF03900"/>
    </source>
</evidence>
<dbReference type="GO" id="GO:0005737">
    <property type="term" value="C:cytoplasm"/>
    <property type="evidence" value="ECO:0007669"/>
    <property type="project" value="UniProtKB-UniRule"/>
</dbReference>
<accession>A0A7W6A2K5</accession>
<keyword evidence="6 8" id="KW-0627">Porphyrin biosynthesis</keyword>
<dbReference type="NCBIfam" id="TIGR00212">
    <property type="entry name" value="hemC"/>
    <property type="match status" value="1"/>
</dbReference>
<feature type="domain" description="Porphobilinogen deaminase N-terminal" evidence="9">
    <location>
        <begin position="5"/>
        <end position="215"/>
    </location>
</feature>
<dbReference type="AlphaFoldDB" id="A0A7W6A2K5"/>
<evidence type="ECO:0000256" key="2">
    <source>
        <dbReference type="ARBA" id="ARBA00004735"/>
    </source>
</evidence>
<dbReference type="FunFam" id="3.40.190.10:FF:000005">
    <property type="entry name" value="Porphobilinogen deaminase"/>
    <property type="match status" value="1"/>
</dbReference>
<dbReference type="PANTHER" id="PTHR11557:SF0">
    <property type="entry name" value="PORPHOBILINOGEN DEAMINASE"/>
    <property type="match status" value="1"/>
</dbReference>
<evidence type="ECO:0000256" key="3">
    <source>
        <dbReference type="ARBA" id="ARBA00005638"/>
    </source>
</evidence>
<evidence type="ECO:0000256" key="5">
    <source>
        <dbReference type="ARBA" id="ARBA00022679"/>
    </source>
</evidence>
<keyword evidence="5 8" id="KW-0808">Transferase</keyword>
<dbReference type="GO" id="GO:0006782">
    <property type="term" value="P:protoporphyrinogen IX biosynthetic process"/>
    <property type="evidence" value="ECO:0007669"/>
    <property type="project" value="UniProtKB-UniRule"/>
</dbReference>
<dbReference type="PANTHER" id="PTHR11557">
    <property type="entry name" value="PORPHOBILINOGEN DEAMINASE"/>
    <property type="match status" value="1"/>
</dbReference>
<protein>
    <recommendedName>
        <fullName evidence="8">Porphobilinogen deaminase</fullName>
        <shortName evidence="8">PBG</shortName>
        <ecNumber evidence="8">2.5.1.61</ecNumber>
    </recommendedName>
    <alternativeName>
        <fullName evidence="8">Hydroxymethylbilane synthase</fullName>
        <shortName evidence="8">HMBS</shortName>
    </alternativeName>
    <alternativeName>
        <fullName evidence="8">Pre-uroporphyrinogen synthase</fullName>
    </alternativeName>
</protein>
<feature type="modified residue" description="S-(dipyrrolylmethanemethyl)cysteine" evidence="8">
    <location>
        <position position="246"/>
    </location>
</feature>
<dbReference type="PROSITE" id="PS00533">
    <property type="entry name" value="PORPHOBILINOGEN_DEAM"/>
    <property type="match status" value="1"/>
</dbReference>
<evidence type="ECO:0000259" key="9">
    <source>
        <dbReference type="Pfam" id="PF01379"/>
    </source>
</evidence>
<reference evidence="11 12" key="1">
    <citation type="submission" date="2020-08" db="EMBL/GenBank/DDBJ databases">
        <title>Genomic Encyclopedia of Type Strains, Phase IV (KMG-IV): sequencing the most valuable type-strain genomes for metagenomic binning, comparative biology and taxonomic classification.</title>
        <authorList>
            <person name="Goeker M."/>
        </authorList>
    </citation>
    <scope>NUCLEOTIDE SEQUENCE [LARGE SCALE GENOMIC DNA]</scope>
    <source>
        <strain evidence="11 12">DSM 14878</strain>
    </source>
</reference>
<evidence type="ECO:0000256" key="1">
    <source>
        <dbReference type="ARBA" id="ARBA00002869"/>
    </source>
</evidence>
<evidence type="ECO:0000313" key="12">
    <source>
        <dbReference type="Proteomes" id="UP000532936"/>
    </source>
</evidence>
<comment type="subunit">
    <text evidence="4 8">Monomer.</text>
</comment>
<dbReference type="EC" id="2.5.1.61" evidence="8"/>
<dbReference type="InterPro" id="IPR036803">
    <property type="entry name" value="Porphobilinogen_deaminase_C_sf"/>
</dbReference>
<comment type="miscellaneous">
    <text evidence="8">The porphobilinogen subunits are added to the dipyrromethane group.</text>
</comment>
<evidence type="ECO:0000313" key="11">
    <source>
        <dbReference type="EMBL" id="MBB3872103.1"/>
    </source>
</evidence>
<evidence type="ECO:0000256" key="8">
    <source>
        <dbReference type="HAMAP-Rule" id="MF_00260"/>
    </source>
</evidence>
<comment type="catalytic activity">
    <reaction evidence="7 8">
        <text>4 porphobilinogen + H2O = hydroxymethylbilane + 4 NH4(+)</text>
        <dbReference type="Rhea" id="RHEA:13185"/>
        <dbReference type="ChEBI" id="CHEBI:15377"/>
        <dbReference type="ChEBI" id="CHEBI:28938"/>
        <dbReference type="ChEBI" id="CHEBI:57845"/>
        <dbReference type="ChEBI" id="CHEBI:58126"/>
        <dbReference type="EC" id="2.5.1.61"/>
    </reaction>
</comment>
<dbReference type="EMBL" id="JACIDA010000001">
    <property type="protein sequence ID" value="MBB3872103.1"/>
    <property type="molecule type" value="Genomic_DNA"/>
</dbReference>
<dbReference type="InterPro" id="IPR022418">
    <property type="entry name" value="Porphobilinogen_deaminase_C"/>
</dbReference>
<dbReference type="SUPFAM" id="SSF53850">
    <property type="entry name" value="Periplasmic binding protein-like II"/>
    <property type="match status" value="1"/>
</dbReference>
<feature type="domain" description="Porphobilinogen deaminase C-terminal" evidence="10">
    <location>
        <begin position="231"/>
        <end position="302"/>
    </location>
</feature>
<dbReference type="GO" id="GO:0004418">
    <property type="term" value="F:hydroxymethylbilane synthase activity"/>
    <property type="evidence" value="ECO:0007669"/>
    <property type="project" value="UniProtKB-UniRule"/>
</dbReference>
<comment type="caution">
    <text evidence="11">The sequence shown here is derived from an EMBL/GenBank/DDBJ whole genome shotgun (WGS) entry which is preliminary data.</text>
</comment>
<dbReference type="PRINTS" id="PR00151">
    <property type="entry name" value="PORPHBDMNASE"/>
</dbReference>
<name>A0A7W6A2K5_9CAUL</name>
<gene>
    <name evidence="8" type="primary">hemC</name>
    <name evidence="11" type="ORF">GGR11_001617</name>
</gene>
<dbReference type="HAMAP" id="MF_00260">
    <property type="entry name" value="Porphobil_deam"/>
    <property type="match status" value="1"/>
</dbReference>
<dbReference type="Gene3D" id="3.30.160.40">
    <property type="entry name" value="Porphobilinogen deaminase, C-terminal domain"/>
    <property type="match status" value="1"/>
</dbReference>
<evidence type="ECO:0000256" key="7">
    <source>
        <dbReference type="ARBA" id="ARBA00048169"/>
    </source>
</evidence>
<comment type="function">
    <text evidence="1 8">Tetrapolymerization of the monopyrrole PBG into the hydroxymethylbilane pre-uroporphyrinogen in several discrete steps.</text>
</comment>
<dbReference type="InterPro" id="IPR022417">
    <property type="entry name" value="Porphobilin_deaminase_N"/>
</dbReference>
<dbReference type="PIRSF" id="PIRSF001438">
    <property type="entry name" value="4pyrrol_synth_OHMeBilane_synth"/>
    <property type="match status" value="1"/>
</dbReference>
<dbReference type="Gene3D" id="3.40.190.10">
    <property type="entry name" value="Periplasmic binding protein-like II"/>
    <property type="match status" value="2"/>
</dbReference>
<dbReference type="RefSeq" id="WP_183196205.1">
    <property type="nucleotide sequence ID" value="NZ_JACIDA010000001.1"/>
</dbReference>
<dbReference type="SUPFAM" id="SSF54782">
    <property type="entry name" value="Porphobilinogen deaminase (hydroxymethylbilane synthase), C-terminal domain"/>
    <property type="match status" value="1"/>
</dbReference>
<proteinExistence type="inferred from homology"/>
<dbReference type="Pfam" id="PF01379">
    <property type="entry name" value="Porphobil_deam"/>
    <property type="match status" value="1"/>
</dbReference>
<dbReference type="Pfam" id="PF03900">
    <property type="entry name" value="Porphobil_deamC"/>
    <property type="match status" value="1"/>
</dbReference>
<dbReference type="InterPro" id="IPR022419">
    <property type="entry name" value="Porphobilin_deaminase_cofac_BS"/>
</dbReference>
<sequence>MNLPLRIGTRRSKLALAQSGMMQRAIGRALGVAEADIEAAVPLVEIVTTGDRIQDRRLMEMGGKALFTKEIEEALLDRRIDIAIHSMKDVPAEQPEGLCIAAIPEREDARDAFISRDFDSFDQLPFGARLGTASLRRQAQALALRPDLKVEMLRGNIDTRLRRAAEGDFDAILLAVSGMTRLGVTEHIREKLSLDAFLPAPGQGALAIQTRAEDIDAPWVAALNHPETAVAVAAERGAMTALEGSCRTAVGAYALIEGDTLRLTTEMLSPDGSARWRRVGELFLFQGLATEADARALGERLGGEVHAFAGDQEVDPASLDG</sequence>
<dbReference type="Proteomes" id="UP000532936">
    <property type="component" value="Unassembled WGS sequence"/>
</dbReference>
<dbReference type="InterPro" id="IPR000860">
    <property type="entry name" value="HemC"/>
</dbReference>
<comment type="pathway">
    <text evidence="2">Porphyrin-containing compound metabolism; protoporphyrin-IX biosynthesis; coproporphyrinogen-III from 5-aminolevulinate: step 2/4.</text>
</comment>
<comment type="cofactor">
    <cofactor evidence="8">
        <name>dipyrromethane</name>
        <dbReference type="ChEBI" id="CHEBI:60342"/>
    </cofactor>
    <text evidence="8">Binds 1 dipyrromethane group covalently.</text>
</comment>
<dbReference type="UniPathway" id="UPA00251">
    <property type="reaction ID" value="UER00319"/>
</dbReference>
<organism evidence="11 12">
    <name type="scientific">Brevundimonas mediterranea</name>
    <dbReference type="NCBI Taxonomy" id="74329"/>
    <lineage>
        <taxon>Bacteria</taxon>
        <taxon>Pseudomonadati</taxon>
        <taxon>Pseudomonadota</taxon>
        <taxon>Alphaproteobacteria</taxon>
        <taxon>Caulobacterales</taxon>
        <taxon>Caulobacteraceae</taxon>
        <taxon>Brevundimonas</taxon>
    </lineage>
</organism>
<evidence type="ECO:0000256" key="4">
    <source>
        <dbReference type="ARBA" id="ARBA00011245"/>
    </source>
</evidence>